<dbReference type="PANTHER" id="PTHR39189">
    <property type="entry name" value="UPF0173 METAL-DEPENDENT HYDROLASE YTKL"/>
    <property type="match status" value="1"/>
</dbReference>
<name>A0A6J4KSF7_9CHLR</name>
<protein>
    <recommendedName>
        <fullName evidence="2">Zn-dependent hydrolases of the beta-lactamase fold</fullName>
    </recommendedName>
</protein>
<dbReference type="PANTHER" id="PTHR39189:SF1">
    <property type="entry name" value="UPF0173 METAL-DEPENDENT HYDROLASE YTKL"/>
    <property type="match status" value="1"/>
</dbReference>
<reference evidence="1" key="1">
    <citation type="submission" date="2020-02" db="EMBL/GenBank/DDBJ databases">
        <authorList>
            <person name="Meier V. D."/>
        </authorList>
    </citation>
    <scope>NUCLEOTIDE SEQUENCE</scope>
    <source>
        <strain evidence="1">AVDCRST_MAG93</strain>
    </source>
</reference>
<dbReference type="SUPFAM" id="SSF56281">
    <property type="entry name" value="Metallo-hydrolase/oxidoreductase"/>
    <property type="match status" value="1"/>
</dbReference>
<evidence type="ECO:0000313" key="1">
    <source>
        <dbReference type="EMBL" id="CAA9313156.1"/>
    </source>
</evidence>
<proteinExistence type="predicted"/>
<organism evidence="1">
    <name type="scientific">uncultured Chloroflexia bacterium</name>
    <dbReference type="NCBI Taxonomy" id="1672391"/>
    <lineage>
        <taxon>Bacteria</taxon>
        <taxon>Bacillati</taxon>
        <taxon>Chloroflexota</taxon>
        <taxon>Chloroflexia</taxon>
        <taxon>environmental samples</taxon>
    </lineage>
</organism>
<dbReference type="InterPro" id="IPR036866">
    <property type="entry name" value="RibonucZ/Hydroxyglut_hydro"/>
</dbReference>
<dbReference type="Pfam" id="PF13483">
    <property type="entry name" value="Lactamase_B_3"/>
    <property type="match status" value="1"/>
</dbReference>
<evidence type="ECO:0008006" key="2">
    <source>
        <dbReference type="Google" id="ProtNLM"/>
    </source>
</evidence>
<sequence>MADITYLGRGSVRVRAKEGVVVTDPFPRGAGYDIGKATAHIVTVSSNDERWNNTQAVRPMTERVFVVDGPGEYEVGGVMINGVRTYRDKERGAERGRNTAYVLHLDDLAFCHLGDLGHQLTTTQIEELGTVDVLFVPAYSSLQPAELTEVISQIEPRVVVPLYDDPAQLDRLAHELGLKEWVPQEKLVATTSSLPAIGEETRVVIMQPLGVAVAR</sequence>
<dbReference type="Gene3D" id="3.60.15.10">
    <property type="entry name" value="Ribonuclease Z/Hydroxyacylglutathione hydrolase-like"/>
    <property type="match status" value="1"/>
</dbReference>
<gene>
    <name evidence="1" type="ORF">AVDCRST_MAG93-5357</name>
</gene>
<dbReference type="EMBL" id="CADCTR010001806">
    <property type="protein sequence ID" value="CAA9313156.1"/>
    <property type="molecule type" value="Genomic_DNA"/>
</dbReference>
<accession>A0A6J4KSF7</accession>
<dbReference type="AlphaFoldDB" id="A0A6J4KSF7"/>